<dbReference type="AlphaFoldDB" id="A0A182M4N3"/>
<accession>A0A182M4N3</accession>
<dbReference type="EMBL" id="AXCM01011121">
    <property type="status" value="NOT_ANNOTATED_CDS"/>
    <property type="molecule type" value="Genomic_DNA"/>
</dbReference>
<feature type="compositionally biased region" description="Polar residues" evidence="1">
    <location>
        <begin position="69"/>
        <end position="87"/>
    </location>
</feature>
<evidence type="ECO:0000256" key="1">
    <source>
        <dbReference type="SAM" id="MobiDB-lite"/>
    </source>
</evidence>
<feature type="region of interest" description="Disordered" evidence="1">
    <location>
        <begin position="58"/>
        <end position="89"/>
    </location>
</feature>
<evidence type="ECO:0008006" key="4">
    <source>
        <dbReference type="Google" id="ProtNLM"/>
    </source>
</evidence>
<reference evidence="3" key="1">
    <citation type="submission" date="2013-09" db="EMBL/GenBank/DDBJ databases">
        <title>The Genome Sequence of Anopheles culicifacies species A.</title>
        <authorList>
            <consortium name="The Broad Institute Genomics Platform"/>
            <person name="Neafsey D.E."/>
            <person name="Besansky N."/>
            <person name="Howell P."/>
            <person name="Walton C."/>
            <person name="Young S.K."/>
            <person name="Zeng Q."/>
            <person name="Gargeya S."/>
            <person name="Fitzgerald M."/>
            <person name="Haas B."/>
            <person name="Abouelleil A."/>
            <person name="Allen A.W."/>
            <person name="Alvarado L."/>
            <person name="Arachchi H.M."/>
            <person name="Berlin A.M."/>
            <person name="Chapman S.B."/>
            <person name="Gainer-Dewar J."/>
            <person name="Goldberg J."/>
            <person name="Griggs A."/>
            <person name="Gujja S."/>
            <person name="Hansen M."/>
            <person name="Howarth C."/>
            <person name="Imamovic A."/>
            <person name="Ireland A."/>
            <person name="Larimer J."/>
            <person name="McCowan C."/>
            <person name="Murphy C."/>
            <person name="Pearson M."/>
            <person name="Poon T.W."/>
            <person name="Priest M."/>
            <person name="Roberts A."/>
            <person name="Saif S."/>
            <person name="Shea T."/>
            <person name="Sisk P."/>
            <person name="Sykes S."/>
            <person name="Wortman J."/>
            <person name="Nusbaum C."/>
            <person name="Birren B."/>
        </authorList>
    </citation>
    <scope>NUCLEOTIDE SEQUENCE [LARGE SCALE GENOMIC DNA]</scope>
    <source>
        <strain evidence="3">A-37</strain>
    </source>
</reference>
<sequence>MLQREKHYSQSHLSQYCRDDEAEVYRKIVVPYLIKLKILDSQGKPFFTGLDEHLNDEDGSGGGGFIGANQLQLNSPARSSPHSNGSETTERFSRKVFVGGLPPDIDEVCSLARRLTVKVAPNGTDGPSIKYRLMSNSNNIYILSLTVYRRRLTLQLPHYYRANDKHDQPIHCECKSWQKKPLL</sequence>
<reference evidence="2" key="2">
    <citation type="submission" date="2020-05" db="UniProtKB">
        <authorList>
            <consortium name="EnsemblMetazoa"/>
        </authorList>
    </citation>
    <scope>IDENTIFICATION</scope>
    <source>
        <strain evidence="2">A-37</strain>
    </source>
</reference>
<dbReference type="VEuPathDB" id="VectorBase:ACUA009390"/>
<organism evidence="2 3">
    <name type="scientific">Anopheles culicifacies</name>
    <dbReference type="NCBI Taxonomy" id="139723"/>
    <lineage>
        <taxon>Eukaryota</taxon>
        <taxon>Metazoa</taxon>
        <taxon>Ecdysozoa</taxon>
        <taxon>Arthropoda</taxon>
        <taxon>Hexapoda</taxon>
        <taxon>Insecta</taxon>
        <taxon>Pterygota</taxon>
        <taxon>Neoptera</taxon>
        <taxon>Endopterygota</taxon>
        <taxon>Diptera</taxon>
        <taxon>Nematocera</taxon>
        <taxon>Culicoidea</taxon>
        <taxon>Culicidae</taxon>
        <taxon>Anophelinae</taxon>
        <taxon>Anopheles</taxon>
        <taxon>culicifacies species complex</taxon>
    </lineage>
</organism>
<protein>
    <recommendedName>
        <fullName evidence="4">RRM domain-containing protein</fullName>
    </recommendedName>
</protein>
<evidence type="ECO:0000313" key="3">
    <source>
        <dbReference type="Proteomes" id="UP000075883"/>
    </source>
</evidence>
<evidence type="ECO:0000313" key="2">
    <source>
        <dbReference type="EnsemblMetazoa" id="ACUA009390-PA"/>
    </source>
</evidence>
<name>A0A182M4N3_9DIPT</name>
<dbReference type="STRING" id="139723.A0A182M4N3"/>
<dbReference type="Proteomes" id="UP000075883">
    <property type="component" value="Unassembled WGS sequence"/>
</dbReference>
<keyword evidence="3" id="KW-1185">Reference proteome</keyword>
<dbReference type="EnsemblMetazoa" id="ACUA009390-RA">
    <property type="protein sequence ID" value="ACUA009390-PA"/>
    <property type="gene ID" value="ACUA009390"/>
</dbReference>
<proteinExistence type="predicted"/>